<sequence>MRTMSLGVQRLAGVALLVVISLTIVLGVTKPNPVKDTYRYWAVFDTVHGLGAIDRDVRIAGVKLGEVGKVERVGDDVRVELKLSEDYPVHTDARADMRPHTLFEGSNFIDLAPGSPSAPLLRDGGEIPVRQTTNYVTLDKALRVLRPEIRTDLRRLARVGGETLRGEAITGLQTTLKNAPAMARALAPAMRAAQGPQRRELVGSIRGLARTADALASERDQLIPLTRRVNATMAALSVDGGAPLDAALAELPATLERLNGDAPALDLAVRRLATFSSRLGATAPRAVARALKATTPILTRSAPILKDGTPVVRDARLVAGRLAAAKGGLTEMLDALQPALKTFPPTLEALNARTSLGASSGAFQLVAGAFTALDGAVSSFQTPAQNPSAPGHRLRVNVNGGDDAVTTGLLDLLGGGAATRGAAACEQVRRVSPEAVAVVRAAGGCR</sequence>
<evidence type="ECO:0000313" key="3">
    <source>
        <dbReference type="Proteomes" id="UP000240739"/>
    </source>
</evidence>
<dbReference type="EMBL" id="PYYB01000002">
    <property type="protein sequence ID" value="PTL56293.1"/>
    <property type="molecule type" value="Genomic_DNA"/>
</dbReference>
<dbReference type="PANTHER" id="PTHR33371:SF4">
    <property type="entry name" value="INTERMEMBRANE PHOSPHOLIPID TRANSPORT SYSTEM BINDING PROTEIN MLAD"/>
    <property type="match status" value="1"/>
</dbReference>
<dbReference type="AlphaFoldDB" id="A0A2T4UES7"/>
<organism evidence="2 3">
    <name type="scientific">Paraconexibacter algicola</name>
    <dbReference type="NCBI Taxonomy" id="2133960"/>
    <lineage>
        <taxon>Bacteria</taxon>
        <taxon>Bacillati</taxon>
        <taxon>Actinomycetota</taxon>
        <taxon>Thermoleophilia</taxon>
        <taxon>Solirubrobacterales</taxon>
        <taxon>Paraconexibacteraceae</taxon>
        <taxon>Paraconexibacter</taxon>
    </lineage>
</organism>
<accession>A0A2T4UES7</accession>
<feature type="domain" description="Mce/MlaD" evidence="1">
    <location>
        <begin position="37"/>
        <end position="114"/>
    </location>
</feature>
<gene>
    <name evidence="2" type="ORF">C7Y72_15055</name>
</gene>
<name>A0A2T4UES7_9ACTN</name>
<proteinExistence type="predicted"/>
<keyword evidence="3" id="KW-1185">Reference proteome</keyword>
<evidence type="ECO:0000313" key="2">
    <source>
        <dbReference type="EMBL" id="PTL56293.1"/>
    </source>
</evidence>
<dbReference type="Proteomes" id="UP000240739">
    <property type="component" value="Unassembled WGS sequence"/>
</dbReference>
<protein>
    <recommendedName>
        <fullName evidence="1">Mce/MlaD domain-containing protein</fullName>
    </recommendedName>
</protein>
<dbReference type="InterPro" id="IPR052336">
    <property type="entry name" value="MlaD_Phospholipid_Transporter"/>
</dbReference>
<dbReference type="PANTHER" id="PTHR33371">
    <property type="entry name" value="INTERMEMBRANE PHOSPHOLIPID TRANSPORT SYSTEM BINDING PROTEIN MLAD-RELATED"/>
    <property type="match status" value="1"/>
</dbReference>
<dbReference type="Pfam" id="PF02470">
    <property type="entry name" value="MlaD"/>
    <property type="match status" value="1"/>
</dbReference>
<dbReference type="InterPro" id="IPR003399">
    <property type="entry name" value="Mce/MlaD"/>
</dbReference>
<evidence type="ECO:0000259" key="1">
    <source>
        <dbReference type="Pfam" id="PF02470"/>
    </source>
</evidence>
<reference evidence="2 3" key="1">
    <citation type="submission" date="2018-03" db="EMBL/GenBank/DDBJ databases">
        <title>Aquarubrobacter algicola gen. nov., sp. nov., a novel actinobacterium isolated from shallow eutrophic lake during the end of cyanobacterial harmful algal blooms.</title>
        <authorList>
            <person name="Chun S.J."/>
        </authorList>
    </citation>
    <scope>NUCLEOTIDE SEQUENCE [LARGE SCALE GENOMIC DNA]</scope>
    <source>
        <strain evidence="2 3">Seoho-28</strain>
    </source>
</reference>
<comment type="caution">
    <text evidence="2">The sequence shown here is derived from an EMBL/GenBank/DDBJ whole genome shotgun (WGS) entry which is preliminary data.</text>
</comment>